<protein>
    <submittedName>
        <fullName evidence="2">Uncharacterized protein</fullName>
    </submittedName>
</protein>
<keyword evidence="3" id="KW-1185">Reference proteome</keyword>
<proteinExistence type="predicted"/>
<evidence type="ECO:0000313" key="3">
    <source>
        <dbReference type="Proteomes" id="UP000265520"/>
    </source>
</evidence>
<accession>A0A392SJF4</accession>
<evidence type="ECO:0000256" key="1">
    <source>
        <dbReference type="SAM" id="MobiDB-lite"/>
    </source>
</evidence>
<dbReference type="AlphaFoldDB" id="A0A392SJF4"/>
<dbReference type="Proteomes" id="UP000265520">
    <property type="component" value="Unassembled WGS sequence"/>
</dbReference>
<sequence>HMRAQDEQRAAASASAAAGGVSPVFTYGELGMDDSPGEFQDFIDPPASG</sequence>
<organism evidence="2 3">
    <name type="scientific">Trifolium medium</name>
    <dbReference type="NCBI Taxonomy" id="97028"/>
    <lineage>
        <taxon>Eukaryota</taxon>
        <taxon>Viridiplantae</taxon>
        <taxon>Streptophyta</taxon>
        <taxon>Embryophyta</taxon>
        <taxon>Tracheophyta</taxon>
        <taxon>Spermatophyta</taxon>
        <taxon>Magnoliopsida</taxon>
        <taxon>eudicotyledons</taxon>
        <taxon>Gunneridae</taxon>
        <taxon>Pentapetalae</taxon>
        <taxon>rosids</taxon>
        <taxon>fabids</taxon>
        <taxon>Fabales</taxon>
        <taxon>Fabaceae</taxon>
        <taxon>Papilionoideae</taxon>
        <taxon>50 kb inversion clade</taxon>
        <taxon>NPAAA clade</taxon>
        <taxon>Hologalegina</taxon>
        <taxon>IRL clade</taxon>
        <taxon>Trifolieae</taxon>
        <taxon>Trifolium</taxon>
    </lineage>
</organism>
<comment type="caution">
    <text evidence="2">The sequence shown here is derived from an EMBL/GenBank/DDBJ whole genome shotgun (WGS) entry which is preliminary data.</text>
</comment>
<name>A0A392SJF4_9FABA</name>
<feature type="non-terminal residue" evidence="2">
    <location>
        <position position="1"/>
    </location>
</feature>
<feature type="region of interest" description="Disordered" evidence="1">
    <location>
        <begin position="24"/>
        <end position="49"/>
    </location>
</feature>
<dbReference type="EMBL" id="LXQA010394482">
    <property type="protein sequence ID" value="MCI49003.1"/>
    <property type="molecule type" value="Genomic_DNA"/>
</dbReference>
<evidence type="ECO:0000313" key="2">
    <source>
        <dbReference type="EMBL" id="MCI49003.1"/>
    </source>
</evidence>
<reference evidence="2 3" key="1">
    <citation type="journal article" date="2018" name="Front. Plant Sci.">
        <title>Red Clover (Trifolium pratense) and Zigzag Clover (T. medium) - A Picture of Genomic Similarities and Differences.</title>
        <authorList>
            <person name="Dluhosova J."/>
            <person name="Istvanek J."/>
            <person name="Nedelnik J."/>
            <person name="Repkova J."/>
        </authorList>
    </citation>
    <scope>NUCLEOTIDE SEQUENCE [LARGE SCALE GENOMIC DNA]</scope>
    <source>
        <strain evidence="3">cv. 10/8</strain>
        <tissue evidence="2">Leaf</tissue>
    </source>
</reference>